<dbReference type="GO" id="GO:0003824">
    <property type="term" value="F:catalytic activity"/>
    <property type="evidence" value="ECO:0007669"/>
    <property type="project" value="InterPro"/>
</dbReference>
<dbReference type="AlphaFoldDB" id="A0A1M5MIB4"/>
<dbReference type="Proteomes" id="UP000184074">
    <property type="component" value="Unassembled WGS sequence"/>
</dbReference>
<dbReference type="SUPFAM" id="SSF50800">
    <property type="entry name" value="PK beta-barrel domain-like"/>
    <property type="match status" value="1"/>
</dbReference>
<gene>
    <name evidence="2" type="ORF">SAMN05444003_0831</name>
</gene>
<keyword evidence="3" id="KW-1185">Reference proteome</keyword>
<evidence type="ECO:0000313" key="2">
    <source>
        <dbReference type="EMBL" id="SHG76669.1"/>
    </source>
</evidence>
<sequence>MANHAAAVRVEWIGLRAERLAEIDVVHVAEVNAAGLVGDHGRAGKRAVTMIQAEHLLVIAALTARETVAPEELRRNFVISGINLQALRKAPLHIGECTLQIEGPCPPCSRLEKVLGHGGYNAMRGHGGWYASVVSGGQIKIGDAVRP</sequence>
<dbReference type="PANTHER" id="PTHR36930">
    <property type="entry name" value="METAL-SULFUR CLUSTER BIOSYNTHESIS PROTEINS YUAD-RELATED"/>
    <property type="match status" value="1"/>
</dbReference>
<dbReference type="GO" id="GO:0030151">
    <property type="term" value="F:molybdenum ion binding"/>
    <property type="evidence" value="ECO:0007669"/>
    <property type="project" value="InterPro"/>
</dbReference>
<dbReference type="GO" id="GO:0030170">
    <property type="term" value="F:pyridoxal phosphate binding"/>
    <property type="evidence" value="ECO:0007669"/>
    <property type="project" value="InterPro"/>
</dbReference>
<accession>A0A1M5MIB4</accession>
<proteinExistence type="predicted"/>
<dbReference type="InterPro" id="IPR005302">
    <property type="entry name" value="MoCF_Sase_C"/>
</dbReference>
<dbReference type="RefSeq" id="WP_072899521.1">
    <property type="nucleotide sequence ID" value="NZ_FQXB01000001.1"/>
</dbReference>
<protein>
    <submittedName>
        <fullName evidence="2">MOSC domain-containing protein</fullName>
    </submittedName>
</protein>
<reference evidence="2 3" key="1">
    <citation type="submission" date="2016-11" db="EMBL/GenBank/DDBJ databases">
        <authorList>
            <person name="Jaros S."/>
            <person name="Januszkiewicz K."/>
            <person name="Wedrychowicz H."/>
        </authorList>
    </citation>
    <scope>NUCLEOTIDE SEQUENCE [LARGE SCALE GENOMIC DNA]</scope>
    <source>
        <strain evidence="2 3">DSM 28715</strain>
    </source>
</reference>
<dbReference type="EMBL" id="FQXB01000001">
    <property type="protein sequence ID" value="SHG76669.1"/>
    <property type="molecule type" value="Genomic_DNA"/>
</dbReference>
<dbReference type="PANTHER" id="PTHR36930:SF1">
    <property type="entry name" value="MOSC DOMAIN-CONTAINING PROTEIN"/>
    <property type="match status" value="1"/>
</dbReference>
<name>A0A1M5MIB4_9RHOB</name>
<dbReference type="InterPro" id="IPR052716">
    <property type="entry name" value="MOSC_domain"/>
</dbReference>
<dbReference type="InterPro" id="IPR011037">
    <property type="entry name" value="Pyrv_Knase-like_insert_dom_sf"/>
</dbReference>
<dbReference type="OrthoDB" id="1550913at2"/>
<evidence type="ECO:0000313" key="3">
    <source>
        <dbReference type="Proteomes" id="UP000184074"/>
    </source>
</evidence>
<dbReference type="PROSITE" id="PS51340">
    <property type="entry name" value="MOSC"/>
    <property type="match status" value="1"/>
</dbReference>
<organism evidence="2 3">
    <name type="scientific">Cognatiyoonia sediminum</name>
    <dbReference type="NCBI Taxonomy" id="1508389"/>
    <lineage>
        <taxon>Bacteria</taxon>
        <taxon>Pseudomonadati</taxon>
        <taxon>Pseudomonadota</taxon>
        <taxon>Alphaproteobacteria</taxon>
        <taxon>Rhodobacterales</taxon>
        <taxon>Paracoccaceae</taxon>
        <taxon>Cognatiyoonia</taxon>
    </lineage>
</organism>
<feature type="domain" description="MOSC" evidence="1">
    <location>
        <begin position="23"/>
        <end position="147"/>
    </location>
</feature>
<dbReference type="STRING" id="1508389.SAMN05444003_0831"/>
<dbReference type="Pfam" id="PF03473">
    <property type="entry name" value="MOSC"/>
    <property type="match status" value="1"/>
</dbReference>
<dbReference type="Gene3D" id="2.40.33.20">
    <property type="entry name" value="PK beta-barrel domain-like"/>
    <property type="match status" value="1"/>
</dbReference>
<evidence type="ECO:0000259" key="1">
    <source>
        <dbReference type="PROSITE" id="PS51340"/>
    </source>
</evidence>